<dbReference type="NCBIfam" id="TIGR00830">
    <property type="entry name" value="PTBA"/>
    <property type="match status" value="1"/>
</dbReference>
<name>A0ABR9ZR86_9FIRM</name>
<dbReference type="Proteomes" id="UP000614200">
    <property type="component" value="Unassembled WGS sequence"/>
</dbReference>
<evidence type="ECO:0000256" key="5">
    <source>
        <dbReference type="ARBA" id="ARBA00022683"/>
    </source>
</evidence>
<dbReference type="Pfam" id="PF00358">
    <property type="entry name" value="PTS_EIIA_1"/>
    <property type="match status" value="1"/>
</dbReference>
<protein>
    <submittedName>
        <fullName evidence="8">PTS glucose transporter subunit IIA</fullName>
    </submittedName>
</protein>
<dbReference type="PANTHER" id="PTHR45008">
    <property type="entry name" value="PTS SYSTEM GLUCOSE-SPECIFIC EIIA COMPONENT"/>
    <property type="match status" value="1"/>
</dbReference>
<evidence type="ECO:0000256" key="1">
    <source>
        <dbReference type="ARBA" id="ARBA00004496"/>
    </source>
</evidence>
<keyword evidence="9" id="KW-1185">Reference proteome</keyword>
<dbReference type="PROSITE" id="PS51093">
    <property type="entry name" value="PTS_EIIA_TYPE_1"/>
    <property type="match status" value="1"/>
</dbReference>
<dbReference type="SUPFAM" id="SSF51261">
    <property type="entry name" value="Duplicated hybrid motif"/>
    <property type="match status" value="1"/>
</dbReference>
<organism evidence="8 9">
    <name type="scientific">Fusibacter ferrireducens</name>
    <dbReference type="NCBI Taxonomy" id="2785058"/>
    <lineage>
        <taxon>Bacteria</taxon>
        <taxon>Bacillati</taxon>
        <taxon>Bacillota</taxon>
        <taxon>Clostridia</taxon>
        <taxon>Eubacteriales</taxon>
        <taxon>Eubacteriales Family XII. Incertae Sedis</taxon>
        <taxon>Fusibacter</taxon>
    </lineage>
</organism>
<proteinExistence type="predicted"/>
<keyword evidence="2" id="KW-0813">Transport</keyword>
<sequence>MFGFNKRTCIHFLPVAKGKTIRLEEVPDAVFSQKMLGDGYAVIPSEGVISAPVSGTIVQVFPTLHAIGIETKEGLEVLVHIGLNTVTLKGEGFSQLCEVGKKIKAGDPLVRVDLALLKEKNISEITPVLITNMEKVKSVKIFEGEHVKISAEVNLVK</sequence>
<evidence type="ECO:0000313" key="8">
    <source>
        <dbReference type="EMBL" id="MBF4692962.1"/>
    </source>
</evidence>
<dbReference type="InterPro" id="IPR050890">
    <property type="entry name" value="PTS_EIIA_component"/>
</dbReference>
<keyword evidence="5" id="KW-0598">Phosphotransferase system</keyword>
<evidence type="ECO:0000256" key="2">
    <source>
        <dbReference type="ARBA" id="ARBA00022448"/>
    </source>
</evidence>
<evidence type="ECO:0000259" key="7">
    <source>
        <dbReference type="PROSITE" id="PS51093"/>
    </source>
</evidence>
<dbReference type="EMBL" id="JADKNH010000004">
    <property type="protein sequence ID" value="MBF4692962.1"/>
    <property type="molecule type" value="Genomic_DNA"/>
</dbReference>
<accession>A0ABR9ZR86</accession>
<dbReference type="InterPro" id="IPR011055">
    <property type="entry name" value="Dup_hybrid_motif"/>
</dbReference>
<dbReference type="RefSeq" id="WP_194701199.1">
    <property type="nucleotide sequence ID" value="NZ_JADKNH010000004.1"/>
</dbReference>
<gene>
    <name evidence="8" type="ORF">ISU02_07515</name>
</gene>
<dbReference type="PROSITE" id="PS00371">
    <property type="entry name" value="PTS_EIIA_TYPE_1_HIS"/>
    <property type="match status" value="1"/>
</dbReference>
<dbReference type="PANTHER" id="PTHR45008:SF1">
    <property type="entry name" value="PTS SYSTEM GLUCOSE-SPECIFIC EIIA COMPONENT"/>
    <property type="match status" value="1"/>
</dbReference>
<evidence type="ECO:0000313" key="9">
    <source>
        <dbReference type="Proteomes" id="UP000614200"/>
    </source>
</evidence>
<dbReference type="Gene3D" id="2.70.70.10">
    <property type="entry name" value="Glucose Permease (Domain IIA)"/>
    <property type="match status" value="1"/>
</dbReference>
<evidence type="ECO:0000256" key="4">
    <source>
        <dbReference type="ARBA" id="ARBA00022679"/>
    </source>
</evidence>
<feature type="domain" description="PTS EIIA type-1" evidence="7">
    <location>
        <begin position="28"/>
        <end position="132"/>
    </location>
</feature>
<evidence type="ECO:0000256" key="3">
    <source>
        <dbReference type="ARBA" id="ARBA00022597"/>
    </source>
</evidence>
<reference evidence="8 9" key="1">
    <citation type="submission" date="2020-11" db="EMBL/GenBank/DDBJ databases">
        <title>Fusibacter basophilias sp. nov.</title>
        <authorList>
            <person name="Qiu D."/>
        </authorList>
    </citation>
    <scope>NUCLEOTIDE SEQUENCE [LARGE SCALE GENOMIC DNA]</scope>
    <source>
        <strain evidence="8 9">Q10-2</strain>
    </source>
</reference>
<evidence type="ECO:0000256" key="6">
    <source>
        <dbReference type="ARBA" id="ARBA00022777"/>
    </source>
</evidence>
<keyword evidence="3 8" id="KW-0762">Sugar transport</keyword>
<dbReference type="InterPro" id="IPR001127">
    <property type="entry name" value="PTS_EIIA_1_perm"/>
</dbReference>
<comment type="caution">
    <text evidence="8">The sequence shown here is derived from an EMBL/GenBank/DDBJ whole genome shotgun (WGS) entry which is preliminary data.</text>
</comment>
<keyword evidence="4" id="KW-0808">Transferase</keyword>
<comment type="subcellular location">
    <subcellularLocation>
        <location evidence="1">Cytoplasm</location>
    </subcellularLocation>
</comment>
<keyword evidence="6" id="KW-0418">Kinase</keyword>